<dbReference type="EMBL" id="CP042430">
    <property type="protein sequence ID" value="QEC49312.1"/>
    <property type="molecule type" value="Genomic_DNA"/>
</dbReference>
<dbReference type="KEGG" id="bsol:FSW04_18160"/>
<feature type="domain" description="Potassium channel" evidence="2">
    <location>
        <begin position="137"/>
        <end position="210"/>
    </location>
</feature>
<sequence>MLRLARREPSAVLLAAQLAGVLLYPFMEGHGAGRALFSAFGIAILALVVRAVRSSPGQTWFGVLLALPATVLLIIEAAGGSDALIPWSSGLEAVLYLYAAGGLIAYMLADHVITRDELFAVGATFTLVAWGFAYAYTVCQAVDPHSFTAAVDPSSPRSWMELLFLSFTTLSSTGLSDVVPIRPFARSLVMLEQLAGLAYVAMVVSRLVGLLVLRRAEAD</sequence>
<gene>
    <name evidence="3" type="ORF">FSW04_18160</name>
</gene>
<feature type="transmembrane region" description="Helical" evidence="1">
    <location>
        <begin position="118"/>
        <end position="137"/>
    </location>
</feature>
<evidence type="ECO:0000313" key="4">
    <source>
        <dbReference type="Proteomes" id="UP000321805"/>
    </source>
</evidence>
<feature type="transmembrane region" description="Helical" evidence="1">
    <location>
        <begin position="194"/>
        <end position="213"/>
    </location>
</feature>
<dbReference type="Pfam" id="PF07885">
    <property type="entry name" value="Ion_trans_2"/>
    <property type="match status" value="1"/>
</dbReference>
<evidence type="ECO:0000259" key="2">
    <source>
        <dbReference type="Pfam" id="PF07885"/>
    </source>
</evidence>
<accession>A0A5B8U9J4</accession>
<dbReference type="Gene3D" id="1.10.287.70">
    <property type="match status" value="1"/>
</dbReference>
<evidence type="ECO:0000313" key="3">
    <source>
        <dbReference type="EMBL" id="QEC49312.1"/>
    </source>
</evidence>
<keyword evidence="3" id="KW-0407">Ion channel</keyword>
<name>A0A5B8U9J4_9ACTN</name>
<dbReference type="InterPro" id="IPR013099">
    <property type="entry name" value="K_chnl_dom"/>
</dbReference>
<keyword evidence="1" id="KW-0472">Membrane</keyword>
<dbReference type="Proteomes" id="UP000321805">
    <property type="component" value="Chromosome"/>
</dbReference>
<dbReference type="AlphaFoldDB" id="A0A5B8U9J4"/>
<reference evidence="3 4" key="1">
    <citation type="journal article" date="2018" name="J. Microbiol.">
        <title>Baekduia soli gen. nov., sp. nov., a novel bacterium isolated from the soil of Baekdu Mountain and proposal of a novel family name, Baekduiaceae fam. nov.</title>
        <authorList>
            <person name="An D.S."/>
            <person name="Siddiqi M.Z."/>
            <person name="Kim K.H."/>
            <person name="Yu H.S."/>
            <person name="Im W.T."/>
        </authorList>
    </citation>
    <scope>NUCLEOTIDE SEQUENCE [LARGE SCALE GENOMIC DNA]</scope>
    <source>
        <strain evidence="3 4">BR7-21</strain>
    </source>
</reference>
<dbReference type="SUPFAM" id="SSF81324">
    <property type="entry name" value="Voltage-gated potassium channels"/>
    <property type="match status" value="1"/>
</dbReference>
<keyword evidence="1" id="KW-0812">Transmembrane</keyword>
<feature type="transmembrane region" description="Helical" evidence="1">
    <location>
        <begin position="84"/>
        <end position="106"/>
    </location>
</feature>
<keyword evidence="3" id="KW-0813">Transport</keyword>
<organism evidence="3 4">
    <name type="scientific">Baekduia soli</name>
    <dbReference type="NCBI Taxonomy" id="496014"/>
    <lineage>
        <taxon>Bacteria</taxon>
        <taxon>Bacillati</taxon>
        <taxon>Actinomycetota</taxon>
        <taxon>Thermoleophilia</taxon>
        <taxon>Solirubrobacterales</taxon>
        <taxon>Baekduiaceae</taxon>
        <taxon>Baekduia</taxon>
    </lineage>
</organism>
<evidence type="ECO:0000256" key="1">
    <source>
        <dbReference type="SAM" id="Phobius"/>
    </source>
</evidence>
<keyword evidence="4" id="KW-1185">Reference proteome</keyword>
<keyword evidence="1" id="KW-1133">Transmembrane helix</keyword>
<dbReference type="GO" id="GO:0034220">
    <property type="term" value="P:monoatomic ion transmembrane transport"/>
    <property type="evidence" value="ECO:0007669"/>
    <property type="project" value="UniProtKB-KW"/>
</dbReference>
<dbReference type="OrthoDB" id="4837979at2"/>
<feature type="transmembrane region" description="Helical" evidence="1">
    <location>
        <begin position="33"/>
        <end position="52"/>
    </location>
</feature>
<protein>
    <submittedName>
        <fullName evidence="3">Two pore domain potassium channel family protein</fullName>
    </submittedName>
</protein>
<feature type="transmembrane region" description="Helical" evidence="1">
    <location>
        <begin position="59"/>
        <end position="78"/>
    </location>
</feature>
<dbReference type="RefSeq" id="WP_146921675.1">
    <property type="nucleotide sequence ID" value="NZ_CP042430.1"/>
</dbReference>
<proteinExistence type="predicted"/>
<keyword evidence="3" id="KW-0406">Ion transport</keyword>